<evidence type="ECO:0000313" key="8">
    <source>
        <dbReference type="EMBL" id="HDD52710.1"/>
    </source>
</evidence>
<comment type="similarity">
    <text evidence="2 7">Belongs to the UPF0056 (MarC) family.</text>
</comment>
<comment type="subcellular location">
    <subcellularLocation>
        <location evidence="1 7">Cell membrane</location>
        <topology evidence="1 7">Multi-pass membrane protein</topology>
    </subcellularLocation>
</comment>
<protein>
    <recommendedName>
        <fullName evidence="7">UPF0056 membrane protein</fullName>
    </recommendedName>
</protein>
<evidence type="ECO:0000256" key="7">
    <source>
        <dbReference type="RuleBase" id="RU362048"/>
    </source>
</evidence>
<dbReference type="AlphaFoldDB" id="A0A7C0U675"/>
<feature type="non-terminal residue" evidence="8">
    <location>
        <position position="140"/>
    </location>
</feature>
<dbReference type="PANTHER" id="PTHR33508:SF1">
    <property type="entry name" value="UPF0056 MEMBRANE PROTEIN YHCE"/>
    <property type="match status" value="1"/>
</dbReference>
<keyword evidence="6 7" id="KW-0472">Membrane</keyword>
<dbReference type="EMBL" id="DQWS01000053">
    <property type="protein sequence ID" value="HDD52710.1"/>
    <property type="molecule type" value="Genomic_DNA"/>
</dbReference>
<evidence type="ECO:0000256" key="4">
    <source>
        <dbReference type="ARBA" id="ARBA00022692"/>
    </source>
</evidence>
<reference evidence="8" key="1">
    <citation type="journal article" date="2020" name="mSystems">
        <title>Genome- and Community-Level Interaction Insights into Carbon Utilization and Element Cycling Functions of Hydrothermarchaeota in Hydrothermal Sediment.</title>
        <authorList>
            <person name="Zhou Z."/>
            <person name="Liu Y."/>
            <person name="Xu W."/>
            <person name="Pan J."/>
            <person name="Luo Z.H."/>
            <person name="Li M."/>
        </authorList>
    </citation>
    <scope>NUCLEOTIDE SEQUENCE [LARGE SCALE GENOMIC DNA]</scope>
    <source>
        <strain evidence="8">HyVt-115</strain>
    </source>
</reference>
<gene>
    <name evidence="8" type="ORF">ENF32_01410</name>
</gene>
<dbReference type="PANTHER" id="PTHR33508">
    <property type="entry name" value="UPF0056 MEMBRANE PROTEIN YHCE"/>
    <property type="match status" value="1"/>
</dbReference>
<comment type="caution">
    <text evidence="7">Lacks conserved residue(s) required for the propagation of feature annotation.</text>
</comment>
<dbReference type="GO" id="GO:0005886">
    <property type="term" value="C:plasma membrane"/>
    <property type="evidence" value="ECO:0007669"/>
    <property type="project" value="UniProtKB-SubCell"/>
</dbReference>
<feature type="transmembrane region" description="Helical" evidence="7">
    <location>
        <begin position="116"/>
        <end position="139"/>
    </location>
</feature>
<keyword evidence="4 7" id="KW-0812">Transmembrane</keyword>
<dbReference type="InterPro" id="IPR002771">
    <property type="entry name" value="Multi_antbiot-R_MarC"/>
</dbReference>
<sequence>MKAFFFSFTTLFLALDPLGLIPLYMEISHQTQEREVLKASVSTAFGVGVGFLLLGKGLFKAVGITMADFQVAGGFLLLALSLKDLLGQPYQPPQRGDLGVVPLGTPLMAGPATLTALLVCQNIYGFWITVLAFLVNLALT</sequence>
<keyword evidence="3" id="KW-1003">Cell membrane</keyword>
<evidence type="ECO:0000256" key="6">
    <source>
        <dbReference type="ARBA" id="ARBA00023136"/>
    </source>
</evidence>
<evidence type="ECO:0000256" key="1">
    <source>
        <dbReference type="ARBA" id="ARBA00004651"/>
    </source>
</evidence>
<proteinExistence type="inferred from homology"/>
<accession>A0A7C0U675</accession>
<dbReference type="Proteomes" id="UP000885690">
    <property type="component" value="Unassembled WGS sequence"/>
</dbReference>
<dbReference type="Pfam" id="PF01914">
    <property type="entry name" value="MarC"/>
    <property type="match status" value="1"/>
</dbReference>
<keyword evidence="5 7" id="KW-1133">Transmembrane helix</keyword>
<evidence type="ECO:0000256" key="2">
    <source>
        <dbReference type="ARBA" id="ARBA00009784"/>
    </source>
</evidence>
<evidence type="ECO:0000256" key="5">
    <source>
        <dbReference type="ARBA" id="ARBA00022989"/>
    </source>
</evidence>
<evidence type="ECO:0000256" key="3">
    <source>
        <dbReference type="ARBA" id="ARBA00022475"/>
    </source>
</evidence>
<name>A0A7C0U675_9BACT</name>
<comment type="caution">
    <text evidence="8">The sequence shown here is derived from an EMBL/GenBank/DDBJ whole genome shotgun (WGS) entry which is preliminary data.</text>
</comment>
<organism evidence="8">
    <name type="scientific">Thermosulfidibacter takaii</name>
    <dbReference type="NCBI Taxonomy" id="412593"/>
    <lineage>
        <taxon>Bacteria</taxon>
        <taxon>Pseudomonadati</taxon>
        <taxon>Thermosulfidibacterota</taxon>
        <taxon>Thermosulfidibacteria</taxon>
        <taxon>Thermosulfidibacterales</taxon>
        <taxon>Thermosulfidibacteraceae</taxon>
    </lineage>
</organism>